<comment type="caution">
    <text evidence="1">The sequence shown here is derived from an EMBL/GenBank/DDBJ whole genome shotgun (WGS) entry which is preliminary data.</text>
</comment>
<evidence type="ECO:0000313" key="1">
    <source>
        <dbReference type="EMBL" id="PMS27477.1"/>
    </source>
</evidence>
<organism evidence="1 2">
    <name type="scientific">Paraburkholderia rhynchosiae</name>
    <dbReference type="NCBI Taxonomy" id="487049"/>
    <lineage>
        <taxon>Bacteria</taxon>
        <taxon>Pseudomonadati</taxon>
        <taxon>Pseudomonadota</taxon>
        <taxon>Betaproteobacteria</taxon>
        <taxon>Burkholderiales</taxon>
        <taxon>Burkholderiaceae</taxon>
        <taxon>Paraburkholderia</taxon>
    </lineage>
</organism>
<dbReference type="EMBL" id="PNXY01000020">
    <property type="protein sequence ID" value="PMS27477.1"/>
    <property type="molecule type" value="Genomic_DNA"/>
</dbReference>
<dbReference type="Proteomes" id="UP000235659">
    <property type="component" value="Unassembled WGS sequence"/>
</dbReference>
<proteinExistence type="predicted"/>
<gene>
    <name evidence="1" type="ORF">C0Z16_24810</name>
</gene>
<sequence>MARRPSSRESSSPSSQARDKLASYFVERICAGLNAGRAPALERIECGVDREVRERFVNKRKLVDDCSRYRTG</sequence>
<reference evidence="1 2" key="1">
    <citation type="submission" date="2018-01" db="EMBL/GenBank/DDBJ databases">
        <title>Whole genome analyses suggest that Burkholderia sensu lato contains two further novel genera in the rhizoxinica-symbiotica group Mycetohabitans gen. nov., and Trinickia gen. nov.: implications for the evolution of diazotrophy and nodulation in the Burkholderiaceae.</title>
        <authorList>
            <person name="Estrada-de los Santos P."/>
            <person name="Palmer M."/>
            <person name="Chavez-Ramirez B."/>
            <person name="Beukes C."/>
            <person name="Steenkamp E.T."/>
            <person name="Hirsch A.M."/>
            <person name="Manyaka P."/>
            <person name="Maluk M."/>
            <person name="Lafos M."/>
            <person name="Crook M."/>
            <person name="Gross E."/>
            <person name="Simon M.F."/>
            <person name="Bueno dos Reis Junior F."/>
            <person name="Poole P.S."/>
            <person name="Venter S.N."/>
            <person name="James E.K."/>
        </authorList>
    </citation>
    <scope>NUCLEOTIDE SEQUENCE [LARGE SCALE GENOMIC DNA]</scope>
    <source>
        <strain evidence="1 2">WSM 3937</strain>
    </source>
</reference>
<name>A0ABX4V2U0_9BURK</name>
<protein>
    <submittedName>
        <fullName evidence="1">Uncharacterized protein</fullName>
    </submittedName>
</protein>
<keyword evidence="2" id="KW-1185">Reference proteome</keyword>
<accession>A0ABX4V2U0</accession>
<evidence type="ECO:0000313" key="2">
    <source>
        <dbReference type="Proteomes" id="UP000235659"/>
    </source>
</evidence>